<organism evidence="1 2">
    <name type="scientific">Morganella phage vB_MmoP_MP2</name>
    <dbReference type="NCBI Taxonomy" id="1852627"/>
    <lineage>
        <taxon>Viruses</taxon>
        <taxon>Duplodnaviria</taxon>
        <taxon>Heunggongvirae</taxon>
        <taxon>Uroviricota</taxon>
        <taxon>Caudoviricetes</taxon>
        <taxon>Autographivirales</taxon>
        <taxon>Autotranscriptaviridae</taxon>
        <taxon>Studiervirinae</taxon>
        <taxon>Minipunavirus</taxon>
        <taxon>Minipunavirus MP2</taxon>
    </lineage>
</organism>
<name>A0A192YC08_9CAUD</name>
<dbReference type="Proteomes" id="UP000203821">
    <property type="component" value="Genome"/>
</dbReference>
<proteinExistence type="predicted"/>
<reference evidence="1 2" key="1">
    <citation type="submission" date="2016-04" db="EMBL/GenBank/DDBJ databases">
        <title>Comparative genomics of Morganella phages MP1 and MP2 define new clades among the T4 and T7-like Viruses.</title>
        <authorList>
            <person name="Pinto G."/>
            <person name="Oliveira A."/>
            <person name="Malgorzata L."/>
            <person name="Kropinski A."/>
            <person name="Azeredo J."/>
        </authorList>
    </citation>
    <scope>NUCLEOTIDE SEQUENCE [LARGE SCALE GENOMIC DNA]</scope>
</reference>
<accession>A0A192YC08</accession>
<evidence type="ECO:0000313" key="1">
    <source>
        <dbReference type="EMBL" id="ANM46386.1"/>
    </source>
</evidence>
<sequence>MIIYSGYYAGFKVYFYKGTTGWRFTIEGGRWIEPCGNPLEQFPNIKKHKVNNFKEKQKA</sequence>
<evidence type="ECO:0000313" key="2">
    <source>
        <dbReference type="Proteomes" id="UP000203821"/>
    </source>
</evidence>
<keyword evidence="2" id="KW-1185">Reference proteome</keyword>
<protein>
    <submittedName>
        <fullName evidence="1">Uncharacterized protein</fullName>
    </submittedName>
</protein>
<dbReference type="KEGG" id="vg:29068314"/>
<dbReference type="EMBL" id="KX078568">
    <property type="protein sequence ID" value="ANM46386.1"/>
    <property type="molecule type" value="Genomic_DNA"/>
</dbReference>
<dbReference type="RefSeq" id="YP_009291552.1">
    <property type="nucleotide sequence ID" value="NC_031115.1"/>
</dbReference>
<dbReference type="GeneID" id="29068314"/>
<gene>
    <name evidence="1" type="ORF">MP2_gp25A</name>
</gene>